<proteinExistence type="predicted"/>
<dbReference type="Proteomes" id="UP000729733">
    <property type="component" value="Unassembled WGS sequence"/>
</dbReference>
<protein>
    <submittedName>
        <fullName evidence="1">Uncharacterized protein</fullName>
    </submittedName>
</protein>
<evidence type="ECO:0000313" key="2">
    <source>
        <dbReference type="Proteomes" id="UP000729733"/>
    </source>
</evidence>
<dbReference type="EMBL" id="JADWDC010000004">
    <property type="protein sequence ID" value="MCC0175812.1"/>
    <property type="molecule type" value="Genomic_DNA"/>
</dbReference>
<reference evidence="1" key="1">
    <citation type="journal article" date="2021" name="Antonie Van Leeuwenhoek">
        <title>Draft genome and description of Waterburya agarophytonicola gen. nov. sp. nov. (Pleurocapsales, Cyanobacteria): a seaweed symbiont.</title>
        <authorList>
            <person name="Bonthond G."/>
            <person name="Shalygin S."/>
            <person name="Bayer T."/>
            <person name="Weinberger F."/>
        </authorList>
    </citation>
    <scope>NUCLEOTIDE SEQUENCE</scope>
    <source>
        <strain evidence="1">KI4</strain>
    </source>
</reference>
<sequence length="98" mass="11763">MKDIYSMNTYYEGINADNIQLELDREYFHLNPKRSHYIRERLPNELGINSPYVLVIKLGENERTRFPSETTTISRQKVKKLRKISLKKIKQQRSSRYA</sequence>
<accession>A0A964FEF3</accession>
<name>A0A964FEF3_9CYAN</name>
<keyword evidence="2" id="KW-1185">Reference proteome</keyword>
<organism evidence="1 2">
    <name type="scientific">Waterburya agarophytonicola KI4</name>
    <dbReference type="NCBI Taxonomy" id="2874699"/>
    <lineage>
        <taxon>Bacteria</taxon>
        <taxon>Bacillati</taxon>
        <taxon>Cyanobacteriota</taxon>
        <taxon>Cyanophyceae</taxon>
        <taxon>Pleurocapsales</taxon>
        <taxon>Hyellaceae</taxon>
        <taxon>Waterburya</taxon>
        <taxon>Waterburya agarophytonicola</taxon>
    </lineage>
</organism>
<dbReference type="RefSeq" id="WP_229638811.1">
    <property type="nucleotide sequence ID" value="NZ_JADWDC010000004.1"/>
</dbReference>
<dbReference type="AlphaFoldDB" id="A0A964FEF3"/>
<gene>
    <name evidence="1" type="ORF">I4641_02300</name>
</gene>
<comment type="caution">
    <text evidence="1">The sequence shown here is derived from an EMBL/GenBank/DDBJ whole genome shotgun (WGS) entry which is preliminary data.</text>
</comment>
<evidence type="ECO:0000313" key="1">
    <source>
        <dbReference type="EMBL" id="MCC0175812.1"/>
    </source>
</evidence>